<feature type="compositionally biased region" description="Pro residues" evidence="1">
    <location>
        <begin position="1"/>
        <end position="13"/>
    </location>
</feature>
<dbReference type="AlphaFoldDB" id="A0A1M2VH45"/>
<organism evidence="2 3">
    <name type="scientific">Trametes pubescens</name>
    <name type="common">White-rot fungus</name>
    <dbReference type="NCBI Taxonomy" id="154538"/>
    <lineage>
        <taxon>Eukaryota</taxon>
        <taxon>Fungi</taxon>
        <taxon>Dikarya</taxon>
        <taxon>Basidiomycota</taxon>
        <taxon>Agaricomycotina</taxon>
        <taxon>Agaricomycetes</taxon>
        <taxon>Polyporales</taxon>
        <taxon>Polyporaceae</taxon>
        <taxon>Trametes</taxon>
    </lineage>
</organism>
<evidence type="ECO:0000313" key="2">
    <source>
        <dbReference type="EMBL" id="OJT06910.1"/>
    </source>
</evidence>
<protein>
    <submittedName>
        <fullName evidence="2">Uncharacterized protein</fullName>
    </submittedName>
</protein>
<feature type="region of interest" description="Disordered" evidence="1">
    <location>
        <begin position="1"/>
        <end position="263"/>
    </location>
</feature>
<dbReference type="Proteomes" id="UP000184267">
    <property type="component" value="Unassembled WGS sequence"/>
</dbReference>
<feature type="compositionally biased region" description="Low complexity" evidence="1">
    <location>
        <begin position="39"/>
        <end position="52"/>
    </location>
</feature>
<evidence type="ECO:0000313" key="3">
    <source>
        <dbReference type="Proteomes" id="UP000184267"/>
    </source>
</evidence>
<dbReference type="EMBL" id="MNAD01001239">
    <property type="protein sequence ID" value="OJT06910.1"/>
    <property type="molecule type" value="Genomic_DNA"/>
</dbReference>
<sequence>MAPPPPPPPPPLCLPFFGGKNRRRLTPSEQSITEDWTSRRSSLSRLRSNSFSPTATLTSHPASHADKLTFSSETESFNVSEGLVARDVTPHPVLKRSNTATGSKSKGKKWGFGYGWGTGQKEKEREREKELMQEHEGTPPPVYSHQGSDGLRSRSSRSSRTNSMQSFSQPPGQSSFNPIPGGARSRSQSTGRSERTTHPFPPEMRQQSQHNRSNTFNSNTTKNTARTVGRRPPLYPSESSSTLVGSAYERKARDEPVVDRQDTSTRIEAIRDHMRQHDLAF</sequence>
<dbReference type="STRING" id="154538.A0A1M2VH45"/>
<name>A0A1M2VH45_TRAPU</name>
<gene>
    <name evidence="2" type="ORF">TRAPUB_2230</name>
</gene>
<reference evidence="2 3" key="1">
    <citation type="submission" date="2016-10" db="EMBL/GenBank/DDBJ databases">
        <title>Genome sequence of the basidiomycete white-rot fungus Trametes pubescens.</title>
        <authorList>
            <person name="Makela M.R."/>
            <person name="Granchi Z."/>
            <person name="Peng M."/>
            <person name="De Vries R.P."/>
            <person name="Grigoriev I."/>
            <person name="Riley R."/>
            <person name="Hilden K."/>
        </authorList>
    </citation>
    <scope>NUCLEOTIDE SEQUENCE [LARGE SCALE GENOMIC DNA]</scope>
    <source>
        <strain evidence="2 3">FBCC735</strain>
    </source>
</reference>
<feature type="compositionally biased region" description="Basic and acidic residues" evidence="1">
    <location>
        <begin position="120"/>
        <end position="137"/>
    </location>
</feature>
<proteinExistence type="predicted"/>
<dbReference type="OMA" id="SITEDWT"/>
<accession>A0A1M2VH45</accession>
<dbReference type="OrthoDB" id="2803940at2759"/>
<feature type="compositionally biased region" description="Polar residues" evidence="1">
    <location>
        <begin position="69"/>
        <end position="79"/>
    </location>
</feature>
<evidence type="ECO:0000256" key="1">
    <source>
        <dbReference type="SAM" id="MobiDB-lite"/>
    </source>
</evidence>
<comment type="caution">
    <text evidence="2">The sequence shown here is derived from an EMBL/GenBank/DDBJ whole genome shotgun (WGS) entry which is preliminary data.</text>
</comment>
<keyword evidence="3" id="KW-1185">Reference proteome</keyword>
<feature type="compositionally biased region" description="Low complexity" evidence="1">
    <location>
        <begin position="211"/>
        <end position="224"/>
    </location>
</feature>
<feature type="compositionally biased region" description="Low complexity" evidence="1">
    <location>
        <begin position="156"/>
        <end position="178"/>
    </location>
</feature>
<feature type="compositionally biased region" description="Basic and acidic residues" evidence="1">
    <location>
        <begin position="248"/>
        <end position="263"/>
    </location>
</feature>